<protein>
    <submittedName>
        <fullName evidence="1">Uncharacterized protein</fullName>
    </submittedName>
</protein>
<evidence type="ECO:0000313" key="1">
    <source>
        <dbReference type="EMBL" id="KAJ3713502.1"/>
    </source>
</evidence>
<gene>
    <name evidence="1" type="ORF">DFJ43DRAFT_1043969</name>
</gene>
<reference evidence="1" key="2">
    <citation type="journal article" date="2023" name="Proc. Natl. Acad. Sci. U.S.A.">
        <title>A global phylogenomic analysis of the shiitake genus Lentinula.</title>
        <authorList>
            <person name="Sierra-Patev S."/>
            <person name="Min B."/>
            <person name="Naranjo-Ortiz M."/>
            <person name="Looney B."/>
            <person name="Konkel Z."/>
            <person name="Slot J.C."/>
            <person name="Sakamoto Y."/>
            <person name="Steenwyk J.L."/>
            <person name="Rokas A."/>
            <person name="Carro J."/>
            <person name="Camarero S."/>
            <person name="Ferreira P."/>
            <person name="Molpeceres G."/>
            <person name="Ruiz-Duenas F.J."/>
            <person name="Serrano A."/>
            <person name="Henrissat B."/>
            <person name="Drula E."/>
            <person name="Hughes K.W."/>
            <person name="Mata J.L."/>
            <person name="Ishikawa N.K."/>
            <person name="Vargas-Isla R."/>
            <person name="Ushijima S."/>
            <person name="Smith C.A."/>
            <person name="Donoghue J."/>
            <person name="Ahrendt S."/>
            <person name="Andreopoulos W."/>
            <person name="He G."/>
            <person name="LaButti K."/>
            <person name="Lipzen A."/>
            <person name="Ng V."/>
            <person name="Riley R."/>
            <person name="Sandor L."/>
            <person name="Barry K."/>
            <person name="Martinez A.T."/>
            <person name="Xiao Y."/>
            <person name="Gibbons J.G."/>
            <person name="Terashima K."/>
            <person name="Grigoriev I.V."/>
            <person name="Hibbett D."/>
        </authorList>
    </citation>
    <scope>NUCLEOTIDE SEQUENCE</scope>
    <source>
        <strain evidence="1">ET3784</strain>
    </source>
</reference>
<sequence>FLLLHLRFSSSDSERGRGFNQRLREELHHLGSEARTWKAAGVYKIFVGWDIGGEDDGSGEDGGRGEKGGCFVVFFILNLSVRNQTGLATNCNDGGSIEQQISAMLCTRFK</sequence>
<proteinExistence type="predicted"/>
<comment type="caution">
    <text evidence="1">The sequence shown here is derived from an EMBL/GenBank/DDBJ whole genome shotgun (WGS) entry which is preliminary data.</text>
</comment>
<keyword evidence="2" id="KW-1185">Reference proteome</keyword>
<reference evidence="1" key="1">
    <citation type="submission" date="2022-08" db="EMBL/GenBank/DDBJ databases">
        <authorList>
            <consortium name="DOE Joint Genome Institute"/>
            <person name="Min B."/>
            <person name="Sierra-Patev S."/>
            <person name="Naranjo-Ortiz M."/>
            <person name="Looney B."/>
            <person name="Konkel Z."/>
            <person name="Slot J.C."/>
            <person name="Sakamoto Y."/>
            <person name="Steenwyk J.L."/>
            <person name="Rokas A."/>
            <person name="Carro J."/>
            <person name="Camarero S."/>
            <person name="Ferreira P."/>
            <person name="Molpeceres G."/>
            <person name="Ruiz-duenas F.J."/>
            <person name="Serrano A."/>
            <person name="Henrissat B."/>
            <person name="Drula E."/>
            <person name="Hughes K.W."/>
            <person name="Mata J.L."/>
            <person name="Ishikawa N.K."/>
            <person name="Vargas-Isla R."/>
            <person name="Ushijima S."/>
            <person name="Smith C.A."/>
            <person name="Ahrendt S."/>
            <person name="Andreopoulos W."/>
            <person name="He G."/>
            <person name="LaButti K."/>
            <person name="Lipzen A."/>
            <person name="Ng V."/>
            <person name="Riley R."/>
            <person name="Sandor L."/>
            <person name="Barry K."/>
            <person name="Martinez A.T."/>
            <person name="Xiao Y."/>
            <person name="Gibbons J.G."/>
            <person name="Terashima K."/>
            <person name="Hibbett D.S."/>
            <person name="Grigoriev I.V."/>
        </authorList>
    </citation>
    <scope>NUCLEOTIDE SEQUENCE</scope>
    <source>
        <strain evidence="1">ET3784</strain>
    </source>
</reference>
<dbReference type="AlphaFoldDB" id="A0AA38J701"/>
<name>A0AA38J701_9AGAR</name>
<dbReference type="Proteomes" id="UP001176059">
    <property type="component" value="Unassembled WGS sequence"/>
</dbReference>
<feature type="non-terminal residue" evidence="1">
    <location>
        <position position="110"/>
    </location>
</feature>
<organism evidence="1 2">
    <name type="scientific">Lentinula guzmanii</name>
    <dbReference type="NCBI Taxonomy" id="2804957"/>
    <lineage>
        <taxon>Eukaryota</taxon>
        <taxon>Fungi</taxon>
        <taxon>Dikarya</taxon>
        <taxon>Basidiomycota</taxon>
        <taxon>Agaricomycotina</taxon>
        <taxon>Agaricomycetes</taxon>
        <taxon>Agaricomycetidae</taxon>
        <taxon>Agaricales</taxon>
        <taxon>Marasmiineae</taxon>
        <taxon>Omphalotaceae</taxon>
        <taxon>Lentinula</taxon>
    </lineage>
</organism>
<accession>A0AA38J701</accession>
<evidence type="ECO:0000313" key="2">
    <source>
        <dbReference type="Proteomes" id="UP001176059"/>
    </source>
</evidence>
<dbReference type="EMBL" id="JANVFO010000098">
    <property type="protein sequence ID" value="KAJ3713502.1"/>
    <property type="molecule type" value="Genomic_DNA"/>
</dbReference>